<organism evidence="2 3">
    <name type="scientific">Deinococcus koreensis</name>
    <dbReference type="NCBI Taxonomy" id="2054903"/>
    <lineage>
        <taxon>Bacteria</taxon>
        <taxon>Thermotogati</taxon>
        <taxon>Deinococcota</taxon>
        <taxon>Deinococci</taxon>
        <taxon>Deinococcales</taxon>
        <taxon>Deinococcaceae</taxon>
        <taxon>Deinococcus</taxon>
    </lineage>
</organism>
<keyword evidence="1" id="KW-0732">Signal</keyword>
<gene>
    <name evidence="2" type="ORF">CVO96_09215</name>
</gene>
<dbReference type="AlphaFoldDB" id="A0A2K3UYC4"/>
<proteinExistence type="predicted"/>
<evidence type="ECO:0000256" key="1">
    <source>
        <dbReference type="SAM" id="SignalP"/>
    </source>
</evidence>
<accession>A0A2K3UYC4</accession>
<protein>
    <submittedName>
        <fullName evidence="2">Uncharacterized protein</fullName>
    </submittedName>
</protein>
<comment type="caution">
    <text evidence="2">The sequence shown here is derived from an EMBL/GenBank/DDBJ whole genome shotgun (WGS) entry which is preliminary data.</text>
</comment>
<feature type="chain" id="PRO_5014373456" evidence="1">
    <location>
        <begin position="29"/>
        <end position="298"/>
    </location>
</feature>
<dbReference type="Proteomes" id="UP000236379">
    <property type="component" value="Unassembled WGS sequence"/>
</dbReference>
<evidence type="ECO:0000313" key="3">
    <source>
        <dbReference type="Proteomes" id="UP000236379"/>
    </source>
</evidence>
<feature type="signal peptide" evidence="1">
    <location>
        <begin position="1"/>
        <end position="28"/>
    </location>
</feature>
<dbReference type="EMBL" id="PPPD01000001">
    <property type="protein sequence ID" value="PNY81534.1"/>
    <property type="molecule type" value="Genomic_DNA"/>
</dbReference>
<evidence type="ECO:0000313" key="2">
    <source>
        <dbReference type="EMBL" id="PNY81534.1"/>
    </source>
</evidence>
<keyword evidence="3" id="KW-1185">Reference proteome</keyword>
<reference evidence="2 3" key="1">
    <citation type="submission" date="2018-01" db="EMBL/GenBank/DDBJ databases">
        <title>Deinococcus koreensis sp. nov., a radiation-resistant bacterium isolated from river water.</title>
        <authorList>
            <person name="Choi A."/>
        </authorList>
    </citation>
    <scope>NUCLEOTIDE SEQUENCE [LARGE SCALE GENOMIC DNA]</scope>
    <source>
        <strain evidence="2 3">SJW1-2</strain>
    </source>
</reference>
<sequence>MLNWAMPTTHRWTALAAAALLSFAPAQSAPQPSLREELVSQALAGWDGSATVTLLPGALPGGFAIQLSGLPGVRLVGTVDRRAPTPEQGGQTVILSGSDVGGLDSAVRRALTGAGFQPFPQPRDREMGGGFLPTGGGSFSTVYFRRASGAGPGGLRASLTVYQQGGRPYAQLGVNEAPQLAEEIRTAQGFAELGLYGSLPALTPPAGVTVFPTGGGGGSGGFTVSARIQGTLTPAQLSDHYSAQLRAKGWQALSRVTPRDQVVTVWSFQQDGQAVTGILAFRQGAPGTVTAMLSTITY</sequence>
<name>A0A2K3UYC4_9DEIO</name>